<feature type="region of interest" description="Disordered" evidence="1">
    <location>
        <begin position="549"/>
        <end position="580"/>
    </location>
</feature>
<accession>A0A1T4RP61</accession>
<evidence type="ECO:0000313" key="3">
    <source>
        <dbReference type="Proteomes" id="UP000190092"/>
    </source>
</evidence>
<dbReference type="STRING" id="225324.SAMN02745126_04007"/>
<keyword evidence="3" id="KW-1185">Reference proteome</keyword>
<evidence type="ECO:0000313" key="2">
    <source>
        <dbReference type="EMBL" id="SKA17795.1"/>
    </source>
</evidence>
<gene>
    <name evidence="2" type="ORF">SAMN02745126_04007</name>
</gene>
<protein>
    <submittedName>
        <fullName evidence="2">Uncharacterized protein</fullName>
    </submittedName>
</protein>
<sequence>MADTQRGIAPGQRQEVNIPGVGLGPAPGVSARPVPVALPGVVNPDTSASQALLRALDIGAGNLDGFGKEYLKDSREEEFKLGQMKAQESQEKFADAQAKGIIPQGANPWFIKGYQNQDGRVTGMDDYYNQMQSAYLQSPAKSSDDPAVFQKFMQDFKKQYMATLPADRTADWWDGFRQSSGLADERMAREHANNITQAVIAKQETNTGAEINAILNTTGDPKVAAERINALGEKMRLEGMPDQSFANVAAQAIIAKAKGDGNASYLAALDNVKTGGPGSSATLASNPRVQDARVSTNRWLIDKARGDQEFAWAADNHRYQMEVVRPRAEAAFKHEQESWAHQSATWDRQTKGLSLLTQIQTATISDPASAYATTRPLLEKLAEVDPTAVSSATSFVASYINGTNEVAASAEAPVLADLRNQIISSAGNPLGQLEAMKSINDAVANKKINARSSNDLFAMAQHMASYDPSLVRKINSPEMNDLKSSVKSMLTKKENNPFGLLDAKGANDFMMMTDAINNSAMELLKKKPDATALELRAEAEKTINALMPTLVPSGNTNSLDELGRKAQSAASGNPGAKPEELSAVVGRISPADKSQIVREAAQAHAQGPQAFQQFITNLDQQLGRPGITAAIIEDANNPPATAKPKKK</sequence>
<dbReference type="AlphaFoldDB" id="A0A1T4RP61"/>
<name>A0A1T4RP61_9HYPH</name>
<reference evidence="3" key="1">
    <citation type="submission" date="2017-02" db="EMBL/GenBank/DDBJ databases">
        <authorList>
            <person name="Varghese N."/>
            <person name="Submissions S."/>
        </authorList>
    </citation>
    <scope>NUCLEOTIDE SEQUENCE [LARGE SCALE GENOMIC DNA]</scope>
    <source>
        <strain evidence="3">ATCC 27094</strain>
    </source>
</reference>
<feature type="region of interest" description="Disordered" evidence="1">
    <location>
        <begin position="1"/>
        <end position="29"/>
    </location>
</feature>
<proteinExistence type="predicted"/>
<dbReference type="Proteomes" id="UP000190092">
    <property type="component" value="Unassembled WGS sequence"/>
</dbReference>
<dbReference type="EMBL" id="FUWJ01000005">
    <property type="protein sequence ID" value="SKA17795.1"/>
    <property type="molecule type" value="Genomic_DNA"/>
</dbReference>
<evidence type="ECO:0000256" key="1">
    <source>
        <dbReference type="SAM" id="MobiDB-lite"/>
    </source>
</evidence>
<dbReference type="RefSeq" id="WP_085935676.1">
    <property type="nucleotide sequence ID" value="NZ_FUWJ01000005.1"/>
</dbReference>
<organism evidence="2 3">
    <name type="scientific">Enhydrobacter aerosaccus</name>
    <dbReference type="NCBI Taxonomy" id="225324"/>
    <lineage>
        <taxon>Bacteria</taxon>
        <taxon>Pseudomonadati</taxon>
        <taxon>Pseudomonadota</taxon>
        <taxon>Alphaproteobacteria</taxon>
        <taxon>Hyphomicrobiales</taxon>
        <taxon>Enhydrobacter</taxon>
    </lineage>
</organism>